<evidence type="ECO:0000313" key="2">
    <source>
        <dbReference type="EMBL" id="GIJ71129.1"/>
    </source>
</evidence>
<comment type="caution">
    <text evidence="2">The sequence shown here is derived from an EMBL/GenBank/DDBJ whole genome shotgun (WGS) entry which is preliminary data.</text>
</comment>
<dbReference type="Pfam" id="PF13560">
    <property type="entry name" value="HTH_31"/>
    <property type="match status" value="1"/>
</dbReference>
<name>A0A8J3ZW81_9ACTN</name>
<gene>
    <name evidence="2" type="ORF">Voc01_060460</name>
</gene>
<reference evidence="2" key="1">
    <citation type="submission" date="2021-01" db="EMBL/GenBank/DDBJ databases">
        <title>Whole genome shotgun sequence of Virgisporangium ochraceum NBRC 16418.</title>
        <authorList>
            <person name="Komaki H."/>
            <person name="Tamura T."/>
        </authorList>
    </citation>
    <scope>NUCLEOTIDE SEQUENCE</scope>
    <source>
        <strain evidence="2">NBRC 16418</strain>
    </source>
</reference>
<keyword evidence="3" id="KW-1185">Reference proteome</keyword>
<feature type="region of interest" description="Disordered" evidence="1">
    <location>
        <begin position="433"/>
        <end position="452"/>
    </location>
</feature>
<dbReference type="GO" id="GO:0003677">
    <property type="term" value="F:DNA binding"/>
    <property type="evidence" value="ECO:0007669"/>
    <property type="project" value="InterPro"/>
</dbReference>
<proteinExistence type="predicted"/>
<dbReference type="Proteomes" id="UP000635606">
    <property type="component" value="Unassembled WGS sequence"/>
</dbReference>
<dbReference type="AlphaFoldDB" id="A0A8J3ZW81"/>
<organism evidence="2 3">
    <name type="scientific">Virgisporangium ochraceum</name>
    <dbReference type="NCBI Taxonomy" id="65505"/>
    <lineage>
        <taxon>Bacteria</taxon>
        <taxon>Bacillati</taxon>
        <taxon>Actinomycetota</taxon>
        <taxon>Actinomycetes</taxon>
        <taxon>Micromonosporales</taxon>
        <taxon>Micromonosporaceae</taxon>
        <taxon>Virgisporangium</taxon>
    </lineage>
</organism>
<evidence type="ECO:0000256" key="1">
    <source>
        <dbReference type="SAM" id="MobiDB-lite"/>
    </source>
</evidence>
<dbReference type="InterPro" id="IPR010982">
    <property type="entry name" value="Lambda_DNA-bd_dom_sf"/>
</dbReference>
<evidence type="ECO:0000313" key="3">
    <source>
        <dbReference type="Proteomes" id="UP000635606"/>
    </source>
</evidence>
<dbReference type="RefSeq" id="WP_203931018.1">
    <property type="nucleotide sequence ID" value="NZ_BOPH01000085.1"/>
</dbReference>
<protein>
    <submittedName>
        <fullName evidence="2">Uncharacterized protein</fullName>
    </submittedName>
</protein>
<sequence>MVSDVVHDAWRSLGRQLACLRRSSGLTQHAFAPMTMYGRSTVANAESGHQRVSRGFWVRCDELLRAEGQLVRRYDEIVAMERGLHRLGGEGGTSGPKRGIERRGALLMGIAAVAAASGLAKATGPASAARRVGAADVARIRAVTALYRSLDYEVGGGAIRRDVNRFAHVVTTLLNHGDVAAVREPLLTAVAEVRQLAGWTAFDAGRHADAQRHLLAAERTAAAGGDLRLVARVRYCQARQFQYLRHNRDAVDALRLARDHLGAHSTPAITAMLDGLEASSLADLGDHDAAARRLASATDAFERIDPADEPAWMAFYDRGELLAQYGRVHRDMARHDATHARGAVRWTTDAIADLGPQKLRSTVLNEIGLCSALFIADEPEQAVEVGQALLGHAGQVNSARVVERIRNLRRDVGRHATHPGVRELTVALARFGLPGPGPAGTTDAVSDPRGGS</sequence>
<dbReference type="EMBL" id="BOPH01000085">
    <property type="protein sequence ID" value="GIJ71129.1"/>
    <property type="molecule type" value="Genomic_DNA"/>
</dbReference>
<dbReference type="SUPFAM" id="SSF47413">
    <property type="entry name" value="lambda repressor-like DNA-binding domains"/>
    <property type="match status" value="1"/>
</dbReference>
<accession>A0A8J3ZW81</accession>